<comment type="similarity">
    <text evidence="1">Belongs to the UPF0175 family.</text>
</comment>
<organism evidence="2 3">
    <name type="scientific">Crocosphaera chwakensis CCY0110</name>
    <dbReference type="NCBI Taxonomy" id="391612"/>
    <lineage>
        <taxon>Bacteria</taxon>
        <taxon>Bacillati</taxon>
        <taxon>Cyanobacteriota</taxon>
        <taxon>Cyanophyceae</taxon>
        <taxon>Oscillatoriophycideae</taxon>
        <taxon>Chroococcales</taxon>
        <taxon>Aphanothecaceae</taxon>
        <taxon>Crocosphaera</taxon>
        <taxon>Crocosphaera chwakensis</taxon>
    </lineage>
</organism>
<dbReference type="InterPro" id="IPR005368">
    <property type="entry name" value="UPF0175"/>
</dbReference>
<protein>
    <submittedName>
        <fullName evidence="2">Uncharacterized protein</fullName>
    </submittedName>
</protein>
<keyword evidence="3" id="KW-1185">Reference proteome</keyword>
<dbReference type="InterPro" id="IPR052264">
    <property type="entry name" value="UPF0175_domain"/>
</dbReference>
<dbReference type="Proteomes" id="UP000003781">
    <property type="component" value="Unassembled WGS sequence"/>
</dbReference>
<dbReference type="eggNOG" id="COG2886">
    <property type="taxonomic scope" value="Bacteria"/>
</dbReference>
<evidence type="ECO:0000256" key="1">
    <source>
        <dbReference type="ARBA" id="ARBA00005651"/>
    </source>
</evidence>
<dbReference type="AlphaFoldDB" id="A3IPB4"/>
<evidence type="ECO:0000313" key="2">
    <source>
        <dbReference type="EMBL" id="EAZ91679.1"/>
    </source>
</evidence>
<proteinExistence type="inferred from homology"/>
<sequence>MQLSIPDSIIQSIRLPEKRLESELRKELALSLYQQELLSFGKARELANVEHHQFSQLLGERGINRHYTQQELEEDLNYARH</sequence>
<reference evidence="2 3" key="1">
    <citation type="submission" date="2007-03" db="EMBL/GenBank/DDBJ databases">
        <authorList>
            <person name="Stal L."/>
            <person name="Ferriera S."/>
            <person name="Johnson J."/>
            <person name="Kravitz S."/>
            <person name="Beeson K."/>
            <person name="Sutton G."/>
            <person name="Rogers Y.-H."/>
            <person name="Friedman R."/>
            <person name="Frazier M."/>
            <person name="Venter J.C."/>
        </authorList>
    </citation>
    <scope>NUCLEOTIDE SEQUENCE [LARGE SCALE GENOMIC DNA]</scope>
    <source>
        <strain evidence="2 3">CCY0110</strain>
    </source>
</reference>
<name>A3IPB4_9CHRO</name>
<dbReference type="PANTHER" id="PTHR37525">
    <property type="entry name" value="UPF0175 PROTEIN SSL1255"/>
    <property type="match status" value="1"/>
</dbReference>
<gene>
    <name evidence="2" type="ORF">CY0110_26148</name>
</gene>
<evidence type="ECO:0000313" key="3">
    <source>
        <dbReference type="Proteomes" id="UP000003781"/>
    </source>
</evidence>
<accession>A3IPB4</accession>
<dbReference type="EMBL" id="AAXW01000012">
    <property type="protein sequence ID" value="EAZ91679.1"/>
    <property type="molecule type" value="Genomic_DNA"/>
</dbReference>
<comment type="caution">
    <text evidence="2">The sequence shown here is derived from an EMBL/GenBank/DDBJ whole genome shotgun (WGS) entry which is preliminary data.</text>
</comment>
<dbReference type="PANTHER" id="PTHR37525:SF1">
    <property type="entry name" value="UPF0175 PROTEIN SSL1255"/>
    <property type="match status" value="1"/>
</dbReference>
<dbReference type="OrthoDB" id="5522905at2"/>
<dbReference type="Pfam" id="PF03683">
    <property type="entry name" value="UPF0175"/>
    <property type="match status" value="1"/>
</dbReference>
<dbReference type="RefSeq" id="WP_008275232.1">
    <property type="nucleotide sequence ID" value="NZ_AAXW01000012.1"/>
</dbReference>